<evidence type="ECO:0000313" key="6">
    <source>
        <dbReference type="EMBL" id="AXV08840.1"/>
    </source>
</evidence>
<dbReference type="SUPFAM" id="SSF55781">
    <property type="entry name" value="GAF domain-like"/>
    <property type="match status" value="1"/>
</dbReference>
<reference evidence="6 7" key="1">
    <citation type="submission" date="2018-09" db="EMBL/GenBank/DDBJ databases">
        <title>Complete genome sequence of Euzebya sp. DY32-46 isolated from seawater of Pacific Ocean.</title>
        <authorList>
            <person name="Xu L."/>
            <person name="Wu Y.-H."/>
            <person name="Xu X.-W."/>
        </authorList>
    </citation>
    <scope>NUCLEOTIDE SEQUENCE [LARGE SCALE GENOMIC DNA]</scope>
    <source>
        <strain evidence="6 7">DY32-46</strain>
    </source>
</reference>
<dbReference type="EMBL" id="CP031165">
    <property type="protein sequence ID" value="AXV08840.1"/>
    <property type="molecule type" value="Genomic_DNA"/>
</dbReference>
<dbReference type="InterPro" id="IPR005471">
    <property type="entry name" value="Tscrpt_reg_IclR_N"/>
</dbReference>
<dbReference type="PROSITE" id="PS51078">
    <property type="entry name" value="ICLR_ED"/>
    <property type="match status" value="1"/>
</dbReference>
<dbReference type="InterPro" id="IPR036388">
    <property type="entry name" value="WH-like_DNA-bd_sf"/>
</dbReference>
<feature type="domain" description="IclR-ED" evidence="5">
    <location>
        <begin position="79"/>
        <end position="228"/>
    </location>
</feature>
<dbReference type="SUPFAM" id="SSF46785">
    <property type="entry name" value="Winged helix' DNA-binding domain"/>
    <property type="match status" value="1"/>
</dbReference>
<evidence type="ECO:0000259" key="4">
    <source>
        <dbReference type="PROSITE" id="PS51077"/>
    </source>
</evidence>
<organism evidence="6 7">
    <name type="scientific">Euzebya pacifica</name>
    <dbReference type="NCBI Taxonomy" id="1608957"/>
    <lineage>
        <taxon>Bacteria</taxon>
        <taxon>Bacillati</taxon>
        <taxon>Actinomycetota</taxon>
        <taxon>Nitriliruptoria</taxon>
        <taxon>Euzebyales</taxon>
    </lineage>
</organism>
<evidence type="ECO:0000313" key="7">
    <source>
        <dbReference type="Proteomes" id="UP000264006"/>
    </source>
</evidence>
<evidence type="ECO:0000256" key="1">
    <source>
        <dbReference type="ARBA" id="ARBA00023015"/>
    </source>
</evidence>
<feature type="domain" description="HTH iclR-type" evidence="4">
    <location>
        <begin position="13"/>
        <end position="78"/>
    </location>
</feature>
<dbReference type="PANTHER" id="PTHR30136">
    <property type="entry name" value="HELIX-TURN-HELIX TRANSCRIPTIONAL REGULATOR, ICLR FAMILY"/>
    <property type="match status" value="1"/>
</dbReference>
<dbReference type="GO" id="GO:0003700">
    <property type="term" value="F:DNA-binding transcription factor activity"/>
    <property type="evidence" value="ECO:0007669"/>
    <property type="project" value="TreeGrafter"/>
</dbReference>
<keyword evidence="7" id="KW-1185">Reference proteome</keyword>
<proteinExistence type="predicted"/>
<dbReference type="KEGG" id="euz:DVS28_a4173"/>
<accession>A0A346Y2Z3</accession>
<dbReference type="Proteomes" id="UP000264006">
    <property type="component" value="Chromosome"/>
</dbReference>
<dbReference type="SMART" id="SM00346">
    <property type="entry name" value="HTH_ICLR"/>
    <property type="match status" value="1"/>
</dbReference>
<dbReference type="InterPro" id="IPR011991">
    <property type="entry name" value="ArsR-like_HTH"/>
</dbReference>
<name>A0A346Y2Z3_9ACTN</name>
<dbReference type="Pfam" id="PF09339">
    <property type="entry name" value="HTH_IclR"/>
    <property type="match status" value="1"/>
</dbReference>
<dbReference type="CDD" id="cd00090">
    <property type="entry name" value="HTH_ARSR"/>
    <property type="match status" value="1"/>
</dbReference>
<sequence length="236" mass="23674">MSSTPETSSRQTARSSDRVLTLLVAVVEGIGVAGEGGLTLTQLSDAVGLAPSTATRQLASLEAAGLVARTASGYVAGPRMVRLAHRVVGGHPLPRLAQPILDRVAAGTRETCYLAVAHDDDTAIYLAAAEGTMTLRVAGWRGRDVPRTGTAVGQALAGALPAGEAAVGSDTVEEGVTGISAAVRDAHGQVVAAISVLGPTFRMHGEALDAARTAVVEGAAALGELIGADPLGNQGD</sequence>
<dbReference type="Pfam" id="PF01614">
    <property type="entry name" value="IclR_C"/>
    <property type="match status" value="2"/>
</dbReference>
<dbReference type="InterPro" id="IPR029016">
    <property type="entry name" value="GAF-like_dom_sf"/>
</dbReference>
<dbReference type="GO" id="GO:0003677">
    <property type="term" value="F:DNA binding"/>
    <property type="evidence" value="ECO:0007669"/>
    <property type="project" value="UniProtKB-KW"/>
</dbReference>
<keyword evidence="1" id="KW-0805">Transcription regulation</keyword>
<keyword evidence="3" id="KW-0804">Transcription</keyword>
<evidence type="ECO:0000256" key="3">
    <source>
        <dbReference type="ARBA" id="ARBA00023163"/>
    </source>
</evidence>
<protein>
    <submittedName>
        <fullName evidence="6">Transcriptional regulator, IclR family</fullName>
    </submittedName>
</protein>
<keyword evidence="2" id="KW-0238">DNA-binding</keyword>
<dbReference type="Gene3D" id="1.10.10.10">
    <property type="entry name" value="Winged helix-like DNA-binding domain superfamily/Winged helix DNA-binding domain"/>
    <property type="match status" value="1"/>
</dbReference>
<evidence type="ECO:0000256" key="2">
    <source>
        <dbReference type="ARBA" id="ARBA00023125"/>
    </source>
</evidence>
<dbReference type="PROSITE" id="PS51077">
    <property type="entry name" value="HTH_ICLR"/>
    <property type="match status" value="1"/>
</dbReference>
<dbReference type="InterPro" id="IPR036390">
    <property type="entry name" value="WH_DNA-bd_sf"/>
</dbReference>
<dbReference type="GO" id="GO:0045892">
    <property type="term" value="P:negative regulation of DNA-templated transcription"/>
    <property type="evidence" value="ECO:0007669"/>
    <property type="project" value="TreeGrafter"/>
</dbReference>
<dbReference type="InterPro" id="IPR014757">
    <property type="entry name" value="Tscrpt_reg_IclR_C"/>
</dbReference>
<dbReference type="InterPro" id="IPR050707">
    <property type="entry name" value="HTH_MetabolicPath_Reg"/>
</dbReference>
<dbReference type="AlphaFoldDB" id="A0A346Y2Z3"/>
<gene>
    <name evidence="6" type="ORF">DVS28_a4173</name>
</gene>
<evidence type="ECO:0000259" key="5">
    <source>
        <dbReference type="PROSITE" id="PS51078"/>
    </source>
</evidence>
<dbReference type="PANTHER" id="PTHR30136:SF24">
    <property type="entry name" value="HTH-TYPE TRANSCRIPTIONAL REPRESSOR ALLR"/>
    <property type="match status" value="1"/>
</dbReference>
<dbReference type="Gene3D" id="3.30.450.40">
    <property type="match status" value="2"/>
</dbReference>
<dbReference type="RefSeq" id="WP_164710825.1">
    <property type="nucleotide sequence ID" value="NZ_CP031165.1"/>
</dbReference>